<dbReference type="EnsemblMetazoa" id="GAUT031131-RA">
    <property type="protein sequence ID" value="GAUT031131-PA"/>
    <property type="gene ID" value="GAUT031131"/>
</dbReference>
<proteinExistence type="predicted"/>
<protein>
    <submittedName>
        <fullName evidence="1">Uncharacterized protein</fullName>
    </submittedName>
</protein>
<evidence type="ECO:0000313" key="2">
    <source>
        <dbReference type="Proteomes" id="UP000078200"/>
    </source>
</evidence>
<dbReference type="VEuPathDB" id="VectorBase:GAUT031131"/>
<accession>A0A1A9VAK5</accession>
<dbReference type="AlphaFoldDB" id="A0A1A9VAK5"/>
<keyword evidence="2" id="KW-1185">Reference proteome</keyword>
<sequence length="164" mass="17973">MCASTQHLQLVENLSSSDYGRYKIPSPIITATIKVTLDAKAANRFSLARPLGGNIFKKPNINGGLAYAINVSYNSYLQAAFQTKNLELGACDMRCECHKGRTLSESIIHMLYITSSDNADIAVDVGTSVSAYTNVCLLKLFTLLKCSAAHTSRRIDWSHGCYEN</sequence>
<reference evidence="1" key="1">
    <citation type="submission" date="2020-05" db="UniProtKB">
        <authorList>
            <consortium name="EnsemblMetazoa"/>
        </authorList>
    </citation>
    <scope>IDENTIFICATION</scope>
    <source>
        <strain evidence="1">TTRI</strain>
    </source>
</reference>
<name>A0A1A9VAK5_GLOAU</name>
<evidence type="ECO:0000313" key="1">
    <source>
        <dbReference type="EnsemblMetazoa" id="GAUT031131-PA"/>
    </source>
</evidence>
<dbReference type="Proteomes" id="UP000078200">
    <property type="component" value="Unassembled WGS sequence"/>
</dbReference>
<organism evidence="1 2">
    <name type="scientific">Glossina austeni</name>
    <name type="common">Savannah tsetse fly</name>
    <dbReference type="NCBI Taxonomy" id="7395"/>
    <lineage>
        <taxon>Eukaryota</taxon>
        <taxon>Metazoa</taxon>
        <taxon>Ecdysozoa</taxon>
        <taxon>Arthropoda</taxon>
        <taxon>Hexapoda</taxon>
        <taxon>Insecta</taxon>
        <taxon>Pterygota</taxon>
        <taxon>Neoptera</taxon>
        <taxon>Endopterygota</taxon>
        <taxon>Diptera</taxon>
        <taxon>Brachycera</taxon>
        <taxon>Muscomorpha</taxon>
        <taxon>Hippoboscoidea</taxon>
        <taxon>Glossinidae</taxon>
        <taxon>Glossina</taxon>
    </lineage>
</organism>